<evidence type="ECO:0000256" key="1">
    <source>
        <dbReference type="SAM" id="MobiDB-lite"/>
    </source>
</evidence>
<dbReference type="EMBL" id="QPFP01000031">
    <property type="protein sequence ID" value="TEB28713.1"/>
    <property type="molecule type" value="Genomic_DNA"/>
</dbReference>
<dbReference type="Proteomes" id="UP000298030">
    <property type="component" value="Unassembled WGS sequence"/>
</dbReference>
<comment type="caution">
    <text evidence="2">The sequence shown here is derived from an EMBL/GenBank/DDBJ whole genome shotgun (WGS) entry which is preliminary data.</text>
</comment>
<protein>
    <submittedName>
        <fullName evidence="2">Uncharacterized protein</fullName>
    </submittedName>
</protein>
<name>A0A4Y7T3G0_COPMI</name>
<dbReference type="OrthoDB" id="3112861at2759"/>
<evidence type="ECO:0000313" key="2">
    <source>
        <dbReference type="EMBL" id="TEB28713.1"/>
    </source>
</evidence>
<organism evidence="2 3">
    <name type="scientific">Coprinellus micaceus</name>
    <name type="common">Glistening ink-cap mushroom</name>
    <name type="synonym">Coprinus micaceus</name>
    <dbReference type="NCBI Taxonomy" id="71717"/>
    <lineage>
        <taxon>Eukaryota</taxon>
        <taxon>Fungi</taxon>
        <taxon>Dikarya</taxon>
        <taxon>Basidiomycota</taxon>
        <taxon>Agaricomycotina</taxon>
        <taxon>Agaricomycetes</taxon>
        <taxon>Agaricomycetidae</taxon>
        <taxon>Agaricales</taxon>
        <taxon>Agaricineae</taxon>
        <taxon>Psathyrellaceae</taxon>
        <taxon>Coprinellus</taxon>
    </lineage>
</organism>
<feature type="region of interest" description="Disordered" evidence="1">
    <location>
        <begin position="153"/>
        <end position="175"/>
    </location>
</feature>
<gene>
    <name evidence="2" type="ORF">FA13DRAFT_778973</name>
</gene>
<sequence length="175" mass="19308">MDWSYPSNPQGVESVWLPNAYLESVLAAFQPRQGDQTAHEILRGHTCSVQAPQNHVPDEPIWPSRPRELPFPFHLSDTSPTCAPLVAQPRPATPRPYANSYTSVGDYAQSFFHPEDDKPDVSRSLQGYLPIPDGRQSSHSELAANLDFLVEVSKGPPTSKGRHDAHKHHGQTLGG</sequence>
<reference evidence="2 3" key="1">
    <citation type="journal article" date="2019" name="Nat. Ecol. Evol.">
        <title>Megaphylogeny resolves global patterns of mushroom evolution.</title>
        <authorList>
            <person name="Varga T."/>
            <person name="Krizsan K."/>
            <person name="Foldi C."/>
            <person name="Dima B."/>
            <person name="Sanchez-Garcia M."/>
            <person name="Sanchez-Ramirez S."/>
            <person name="Szollosi G.J."/>
            <person name="Szarkandi J.G."/>
            <person name="Papp V."/>
            <person name="Albert L."/>
            <person name="Andreopoulos W."/>
            <person name="Angelini C."/>
            <person name="Antonin V."/>
            <person name="Barry K.W."/>
            <person name="Bougher N.L."/>
            <person name="Buchanan P."/>
            <person name="Buyck B."/>
            <person name="Bense V."/>
            <person name="Catcheside P."/>
            <person name="Chovatia M."/>
            <person name="Cooper J."/>
            <person name="Damon W."/>
            <person name="Desjardin D."/>
            <person name="Finy P."/>
            <person name="Geml J."/>
            <person name="Haridas S."/>
            <person name="Hughes K."/>
            <person name="Justo A."/>
            <person name="Karasinski D."/>
            <person name="Kautmanova I."/>
            <person name="Kiss B."/>
            <person name="Kocsube S."/>
            <person name="Kotiranta H."/>
            <person name="LaButti K.M."/>
            <person name="Lechner B.E."/>
            <person name="Liimatainen K."/>
            <person name="Lipzen A."/>
            <person name="Lukacs Z."/>
            <person name="Mihaltcheva S."/>
            <person name="Morgado L.N."/>
            <person name="Niskanen T."/>
            <person name="Noordeloos M.E."/>
            <person name="Ohm R.A."/>
            <person name="Ortiz-Santana B."/>
            <person name="Ovrebo C."/>
            <person name="Racz N."/>
            <person name="Riley R."/>
            <person name="Savchenko A."/>
            <person name="Shiryaev A."/>
            <person name="Soop K."/>
            <person name="Spirin V."/>
            <person name="Szebenyi C."/>
            <person name="Tomsovsky M."/>
            <person name="Tulloss R.E."/>
            <person name="Uehling J."/>
            <person name="Grigoriev I.V."/>
            <person name="Vagvolgyi C."/>
            <person name="Papp T."/>
            <person name="Martin F.M."/>
            <person name="Miettinen O."/>
            <person name="Hibbett D.S."/>
            <person name="Nagy L.G."/>
        </authorList>
    </citation>
    <scope>NUCLEOTIDE SEQUENCE [LARGE SCALE GENOMIC DNA]</scope>
    <source>
        <strain evidence="2 3">FP101781</strain>
    </source>
</reference>
<feature type="compositionally biased region" description="Basic residues" evidence="1">
    <location>
        <begin position="163"/>
        <end position="175"/>
    </location>
</feature>
<evidence type="ECO:0000313" key="3">
    <source>
        <dbReference type="Proteomes" id="UP000298030"/>
    </source>
</evidence>
<keyword evidence="3" id="KW-1185">Reference proteome</keyword>
<dbReference type="AlphaFoldDB" id="A0A4Y7T3G0"/>
<accession>A0A4Y7T3G0</accession>
<proteinExistence type="predicted"/>